<dbReference type="InterPro" id="IPR038418">
    <property type="entry name" value="6-PTP_synth/QueD_sf"/>
</dbReference>
<dbReference type="Pfam" id="PF01242">
    <property type="entry name" value="PTPS"/>
    <property type="match status" value="1"/>
</dbReference>
<comment type="cofactor">
    <cofactor evidence="1">
        <name>Zn(2+)</name>
        <dbReference type="ChEBI" id="CHEBI:29105"/>
    </cofactor>
</comment>
<protein>
    <submittedName>
        <fullName evidence="5">6-carboxytetrahydropterin synthase @ Queuosine biosynthesis QueD, PTPS-I</fullName>
        <ecNumber evidence="5">4.1.2.50</ecNumber>
    </submittedName>
</protein>
<dbReference type="EMBL" id="FAXC01000344">
    <property type="protein sequence ID" value="CUV10047.1"/>
    <property type="molecule type" value="Genomic_DNA"/>
</dbReference>
<dbReference type="GO" id="GO:0070497">
    <property type="term" value="F:6-carboxytetrahydropterin synthase activity"/>
    <property type="evidence" value="ECO:0007669"/>
    <property type="project" value="UniProtKB-EC"/>
</dbReference>
<dbReference type="NCBIfam" id="TIGR03367">
    <property type="entry name" value="queuosine_QueD"/>
    <property type="match status" value="1"/>
</dbReference>
<keyword evidence="2" id="KW-0479">Metal-binding</keyword>
<name>A0A170QD89_9ZZZZ</name>
<dbReference type="SUPFAM" id="SSF55620">
    <property type="entry name" value="Tetrahydrobiopterin biosynthesis enzymes-like"/>
    <property type="match status" value="1"/>
</dbReference>
<dbReference type="PANTHER" id="PTHR12589:SF7">
    <property type="entry name" value="6-PYRUVOYL TETRAHYDROBIOPTERIN SYNTHASE"/>
    <property type="match status" value="1"/>
</dbReference>
<gene>
    <name evidence="5" type="ORF">MGWOODY_Mmi1553</name>
</gene>
<keyword evidence="3" id="KW-0862">Zinc</keyword>
<evidence type="ECO:0000256" key="3">
    <source>
        <dbReference type="ARBA" id="ARBA00022833"/>
    </source>
</evidence>
<dbReference type="PIRSF" id="PIRSF006113">
    <property type="entry name" value="PTP_synth"/>
    <property type="match status" value="1"/>
</dbReference>
<keyword evidence="4 5" id="KW-0456">Lyase</keyword>
<proteinExistence type="predicted"/>
<sequence length="121" mass="13597">MEVFKTFSIEAARSLPNLPDDHPCTNVHGHSFKITITVSGDINETTGFVIDFDNIDTAFKPIFQMIDHSYLNDIEGLENPSSENLCRWIWTRLAPTLPGLSQIKIKETDSTGCTYKGEQYG</sequence>
<reference evidence="5" key="1">
    <citation type="submission" date="2015-10" db="EMBL/GenBank/DDBJ databases">
        <authorList>
            <person name="Gilbert D.G."/>
        </authorList>
    </citation>
    <scope>NUCLEOTIDE SEQUENCE</scope>
</reference>
<dbReference type="Gene3D" id="3.30.479.10">
    <property type="entry name" value="6-pyruvoyl tetrahydropterin synthase/QueD"/>
    <property type="match status" value="1"/>
</dbReference>
<evidence type="ECO:0000256" key="2">
    <source>
        <dbReference type="ARBA" id="ARBA00022723"/>
    </source>
</evidence>
<organism evidence="5">
    <name type="scientific">hydrothermal vent metagenome</name>
    <dbReference type="NCBI Taxonomy" id="652676"/>
    <lineage>
        <taxon>unclassified sequences</taxon>
        <taxon>metagenomes</taxon>
        <taxon>ecological metagenomes</taxon>
    </lineage>
</organism>
<dbReference type="AlphaFoldDB" id="A0A170QD89"/>
<evidence type="ECO:0000256" key="4">
    <source>
        <dbReference type="ARBA" id="ARBA00023239"/>
    </source>
</evidence>
<accession>A0A170QD89</accession>
<dbReference type="PANTHER" id="PTHR12589">
    <property type="entry name" value="PYRUVOYL TETRAHYDROBIOPTERIN SYNTHASE"/>
    <property type="match status" value="1"/>
</dbReference>
<dbReference type="InterPro" id="IPR007115">
    <property type="entry name" value="6-PTP_synth/QueD"/>
</dbReference>
<dbReference type="EC" id="4.1.2.50" evidence="5"/>
<evidence type="ECO:0000313" key="5">
    <source>
        <dbReference type="EMBL" id="CUV10047.1"/>
    </source>
</evidence>
<evidence type="ECO:0000256" key="1">
    <source>
        <dbReference type="ARBA" id="ARBA00001947"/>
    </source>
</evidence>
<dbReference type="GO" id="GO:0046872">
    <property type="term" value="F:metal ion binding"/>
    <property type="evidence" value="ECO:0007669"/>
    <property type="project" value="UniProtKB-KW"/>
</dbReference>